<gene>
    <name evidence="2" type="ORF">J2T23_002406</name>
</gene>
<dbReference type="Proteomes" id="UP001239267">
    <property type="component" value="Unassembled WGS sequence"/>
</dbReference>
<accession>A0AAJ1SVK0</accession>
<reference evidence="2 3" key="1">
    <citation type="submission" date="2023-07" db="EMBL/GenBank/DDBJ databases">
        <title>Sorghum-associated microbial communities from plants grown in Nebraska, USA.</title>
        <authorList>
            <person name="Schachtman D."/>
        </authorList>
    </citation>
    <scope>NUCLEOTIDE SEQUENCE [LARGE SCALE GENOMIC DNA]</scope>
    <source>
        <strain evidence="2 3">DS1001</strain>
    </source>
</reference>
<comment type="caution">
    <text evidence="2">The sequence shown here is derived from an EMBL/GenBank/DDBJ whole genome shotgun (WGS) entry which is preliminary data.</text>
</comment>
<dbReference type="EMBL" id="JAUSTB010000007">
    <property type="protein sequence ID" value="MDQ0146509.1"/>
    <property type="molecule type" value="Genomic_DNA"/>
</dbReference>
<dbReference type="AlphaFoldDB" id="A0AAJ1SVK0"/>
<dbReference type="RefSeq" id="WP_307360194.1">
    <property type="nucleotide sequence ID" value="NZ_JAUSTB010000007.1"/>
</dbReference>
<organism evidence="2 3">
    <name type="scientific">Pseudarthrobacter niigatensis</name>
    <dbReference type="NCBI Taxonomy" id="369935"/>
    <lineage>
        <taxon>Bacteria</taxon>
        <taxon>Bacillati</taxon>
        <taxon>Actinomycetota</taxon>
        <taxon>Actinomycetes</taxon>
        <taxon>Micrococcales</taxon>
        <taxon>Micrococcaceae</taxon>
        <taxon>Pseudarthrobacter</taxon>
    </lineage>
</organism>
<evidence type="ECO:0000313" key="3">
    <source>
        <dbReference type="Proteomes" id="UP001239267"/>
    </source>
</evidence>
<evidence type="ECO:0000313" key="2">
    <source>
        <dbReference type="EMBL" id="MDQ0146509.1"/>
    </source>
</evidence>
<proteinExistence type="predicted"/>
<evidence type="ECO:0000256" key="1">
    <source>
        <dbReference type="SAM" id="MobiDB-lite"/>
    </source>
</evidence>
<name>A0AAJ1SVK0_9MICC</name>
<sequence>MARDYAQDLSGMGRPVSLGSALSGAWGRTLTVFGPRCPYRVGDTVIGDDPFSGRREGVVVWQDRRSVGVKTPYGVFFFDHRLVKPLD</sequence>
<feature type="region of interest" description="Disordered" evidence="1">
    <location>
        <begin position="1"/>
        <end position="20"/>
    </location>
</feature>
<protein>
    <submittedName>
        <fullName evidence="2">Uncharacterized protein</fullName>
    </submittedName>
</protein>
<keyword evidence="3" id="KW-1185">Reference proteome</keyword>